<dbReference type="Pfam" id="PF07282">
    <property type="entry name" value="Cas12f1-like_TNB"/>
    <property type="match status" value="1"/>
</dbReference>
<proteinExistence type="predicted"/>
<accession>G4RNN4</accession>
<organism evidence="4 5">
    <name type="scientific">Thermoproteus tenax (strain ATCC 35583 / DSM 2078 / JCM 9277 / NBRC 100435 / Kra 1)</name>
    <dbReference type="NCBI Taxonomy" id="768679"/>
    <lineage>
        <taxon>Archaea</taxon>
        <taxon>Thermoproteota</taxon>
        <taxon>Thermoprotei</taxon>
        <taxon>Thermoproteales</taxon>
        <taxon>Thermoproteaceae</taxon>
        <taxon>Thermoproteus</taxon>
    </lineage>
</organism>
<dbReference type="STRING" id="768679.TTX_0512"/>
<keyword evidence="5" id="KW-1185">Reference proteome</keyword>
<evidence type="ECO:0000313" key="4">
    <source>
        <dbReference type="EMBL" id="CCC81178.1"/>
    </source>
</evidence>
<protein>
    <submittedName>
        <fullName evidence="4">Transposase</fullName>
    </submittedName>
</protein>
<dbReference type="PaxDb" id="768679-TTX_0512"/>
<dbReference type="HOGENOM" id="CLU_126384_0_0_2"/>
<dbReference type="EMBL" id="FN869859">
    <property type="protein sequence ID" value="CCC81178.1"/>
    <property type="molecule type" value="Genomic_DNA"/>
</dbReference>
<sequence>MLVQVGEEERRRRERASVHTEEEAEGKTVFPSVRRLHERISDLERRAAREADPARRMLLEERARRLKSRRFRRIRDVVARVAEEIIELAGQNNAAIVIDVMDGKTYIARKQSGEGGVKKHLYDGLGQLRKGLKKLAKWYGLQYREVRLYSAICPRCGAKMEEEKRIMRCPACGFSDHRDNIPLLWAKRRYWEILRKQPAFSSLVAITLLTS</sequence>
<keyword evidence="1" id="KW-0238">DNA-binding</keyword>
<evidence type="ECO:0000256" key="2">
    <source>
        <dbReference type="SAM" id="MobiDB-lite"/>
    </source>
</evidence>
<dbReference type="PATRIC" id="fig|768679.9.peg.527"/>
<name>G4RNN4_THETK</name>
<dbReference type="Proteomes" id="UP000002654">
    <property type="component" value="Chromosome"/>
</dbReference>
<dbReference type="KEGG" id="ttn:TTX_0512"/>
<dbReference type="Gene3D" id="2.20.70.10">
    <property type="match status" value="1"/>
</dbReference>
<dbReference type="InterPro" id="IPR010095">
    <property type="entry name" value="Cas12f1-like_TNB"/>
</dbReference>
<reference evidence="4 5" key="1">
    <citation type="journal article" date="2011" name="PLoS ONE">
        <title>The complete genome sequence of Thermoproteus tenax: a physiologically versatile member of the Crenarchaeota.</title>
        <authorList>
            <person name="Siebers B."/>
            <person name="Zaparty M."/>
            <person name="Raddatz G."/>
            <person name="Tjaden B."/>
            <person name="Albers S.V."/>
            <person name="Bell S.D."/>
            <person name="Blombach F."/>
            <person name="Kletzin A."/>
            <person name="Kyrpides N."/>
            <person name="Lanz C."/>
            <person name="Plagens A."/>
            <person name="Rampp M."/>
            <person name="Rosinus A."/>
            <person name="von Jan M."/>
            <person name="Makarova K.S."/>
            <person name="Klenk H.P."/>
            <person name="Schuster S.C."/>
            <person name="Hensel R."/>
        </authorList>
    </citation>
    <scope>NUCLEOTIDE SEQUENCE [LARGE SCALE GENOMIC DNA]</scope>
    <source>
        <strain evidence="5">ATCC 35583 / DSM 2078 / JCM 9277 / NBRC 100435 / Kra 1</strain>
    </source>
</reference>
<feature type="compositionally biased region" description="Basic and acidic residues" evidence="2">
    <location>
        <begin position="7"/>
        <end position="21"/>
    </location>
</feature>
<dbReference type="eggNOG" id="arCOG00686">
    <property type="taxonomic scope" value="Archaea"/>
</dbReference>
<feature type="region of interest" description="Disordered" evidence="2">
    <location>
        <begin position="1"/>
        <end position="28"/>
    </location>
</feature>
<evidence type="ECO:0000256" key="1">
    <source>
        <dbReference type="ARBA" id="ARBA00023125"/>
    </source>
</evidence>
<gene>
    <name evidence="4" type="ordered locus">TTX_0512</name>
</gene>
<dbReference type="GO" id="GO:0003677">
    <property type="term" value="F:DNA binding"/>
    <property type="evidence" value="ECO:0007669"/>
    <property type="project" value="UniProtKB-KW"/>
</dbReference>
<evidence type="ECO:0000259" key="3">
    <source>
        <dbReference type="Pfam" id="PF07282"/>
    </source>
</evidence>
<dbReference type="SUPFAM" id="SSF51998">
    <property type="entry name" value="PFL-like glycyl radical enzymes"/>
    <property type="match status" value="1"/>
</dbReference>
<evidence type="ECO:0000313" key="5">
    <source>
        <dbReference type="Proteomes" id="UP000002654"/>
    </source>
</evidence>
<dbReference type="AlphaFoldDB" id="G4RNN4"/>
<feature type="domain" description="Cas12f1-like TNB" evidence="3">
    <location>
        <begin position="126"/>
        <end position="179"/>
    </location>
</feature>